<dbReference type="EMBL" id="HACG01035724">
    <property type="protein sequence ID" value="CEK82589.1"/>
    <property type="molecule type" value="Transcribed_RNA"/>
</dbReference>
<gene>
    <name evidence="1" type="primary">ORF132410</name>
</gene>
<feature type="non-terminal residue" evidence="1">
    <location>
        <position position="55"/>
    </location>
</feature>
<sequence length="55" mass="6154">MGTVLCIQINSHSSLPTNKTVSPLPTDKWAQSSAYRQNWHSSLPTDKWAVLCLQI</sequence>
<reference evidence="1" key="1">
    <citation type="submission" date="2014-12" db="EMBL/GenBank/DDBJ databases">
        <title>Insight into the proteome of Arion vulgaris.</title>
        <authorList>
            <person name="Aradska J."/>
            <person name="Bulat T."/>
            <person name="Smidak R."/>
            <person name="Sarate P."/>
            <person name="Gangsoo J."/>
            <person name="Sialana F."/>
            <person name="Bilban M."/>
            <person name="Lubec G."/>
        </authorList>
    </citation>
    <scope>NUCLEOTIDE SEQUENCE</scope>
    <source>
        <tissue evidence="1">Skin</tissue>
    </source>
</reference>
<dbReference type="AlphaFoldDB" id="A0A0B7ANH5"/>
<name>A0A0B7ANH5_9EUPU</name>
<protein>
    <submittedName>
        <fullName evidence="1">Uncharacterized protein</fullName>
    </submittedName>
</protein>
<evidence type="ECO:0000313" key="1">
    <source>
        <dbReference type="EMBL" id="CEK82589.1"/>
    </source>
</evidence>
<proteinExistence type="predicted"/>
<accession>A0A0B7ANH5</accession>
<organism evidence="1">
    <name type="scientific">Arion vulgaris</name>
    <dbReference type="NCBI Taxonomy" id="1028688"/>
    <lineage>
        <taxon>Eukaryota</taxon>
        <taxon>Metazoa</taxon>
        <taxon>Spiralia</taxon>
        <taxon>Lophotrochozoa</taxon>
        <taxon>Mollusca</taxon>
        <taxon>Gastropoda</taxon>
        <taxon>Heterobranchia</taxon>
        <taxon>Euthyneura</taxon>
        <taxon>Panpulmonata</taxon>
        <taxon>Eupulmonata</taxon>
        <taxon>Stylommatophora</taxon>
        <taxon>Helicina</taxon>
        <taxon>Arionoidea</taxon>
        <taxon>Arionidae</taxon>
        <taxon>Arion</taxon>
    </lineage>
</organism>